<reference evidence="2 3" key="1">
    <citation type="journal article" date="2015" name="Appl. Environ. Microbiol.">
        <title>Aerobic and Anaerobic Thiosulfate Oxidation by a Cold-Adapted, Subglacial Chemoautotroph.</title>
        <authorList>
            <person name="Harrold Z.R."/>
            <person name="Skidmore M.L."/>
            <person name="Hamilton T.L."/>
            <person name="Desch L."/>
            <person name="Amada K."/>
            <person name="van Gelder W."/>
            <person name="Glover K."/>
            <person name="Roden E.E."/>
            <person name="Boyd E.S."/>
        </authorList>
    </citation>
    <scope>NUCLEOTIDE SEQUENCE [LARGE SCALE GENOMIC DNA]</scope>
    <source>
        <strain evidence="2 3">RG</strain>
    </source>
</reference>
<evidence type="ECO:0000313" key="3">
    <source>
        <dbReference type="Proteomes" id="UP000064243"/>
    </source>
</evidence>
<proteinExistence type="predicted"/>
<evidence type="ECO:0000313" key="2">
    <source>
        <dbReference type="EMBL" id="KVW97219.1"/>
    </source>
</evidence>
<sequence>MKKSDLDRNEGLKITGQMKQAGTPDRFGNAAGAVASRREQRKLEQAQGLVAFAVKLDGELVKQIHALAEASQMGINETVAALLTKGLADKT</sequence>
<evidence type="ECO:0008006" key="4">
    <source>
        <dbReference type="Google" id="ProtNLM"/>
    </source>
</evidence>
<protein>
    <recommendedName>
        <fullName evidence="4">LexA regulated protein</fullName>
    </recommendedName>
</protein>
<dbReference type="PATRIC" id="fig|36861.3.peg.513"/>
<dbReference type="OrthoDB" id="8564304at2"/>
<dbReference type="RefSeq" id="WP_059752779.1">
    <property type="nucleotide sequence ID" value="NZ_LDUG01000017.1"/>
</dbReference>
<dbReference type="EMBL" id="LDUG01000017">
    <property type="protein sequence ID" value="KVW97219.1"/>
    <property type="molecule type" value="Genomic_DNA"/>
</dbReference>
<feature type="compositionally biased region" description="Basic and acidic residues" evidence="1">
    <location>
        <begin position="1"/>
        <end position="11"/>
    </location>
</feature>
<comment type="caution">
    <text evidence="2">The sequence shown here is derived from an EMBL/GenBank/DDBJ whole genome shotgun (WGS) entry which is preliminary data.</text>
</comment>
<dbReference type="Proteomes" id="UP000064243">
    <property type="component" value="Unassembled WGS sequence"/>
</dbReference>
<organism evidence="2 3">
    <name type="scientific">Thiobacillus denitrificans</name>
    <dbReference type="NCBI Taxonomy" id="36861"/>
    <lineage>
        <taxon>Bacteria</taxon>
        <taxon>Pseudomonadati</taxon>
        <taxon>Pseudomonadota</taxon>
        <taxon>Betaproteobacteria</taxon>
        <taxon>Nitrosomonadales</taxon>
        <taxon>Thiobacillaceae</taxon>
        <taxon>Thiobacillus</taxon>
    </lineage>
</organism>
<dbReference type="AlphaFoldDB" id="A0A119CWU8"/>
<name>A0A119CWU8_THIDE</name>
<accession>A0A119CWU8</accession>
<evidence type="ECO:0000256" key="1">
    <source>
        <dbReference type="SAM" id="MobiDB-lite"/>
    </source>
</evidence>
<keyword evidence="3" id="KW-1185">Reference proteome</keyword>
<gene>
    <name evidence="2" type="ORF">ABW22_05245</name>
</gene>
<feature type="region of interest" description="Disordered" evidence="1">
    <location>
        <begin position="1"/>
        <end position="33"/>
    </location>
</feature>